<sequence length="96" mass="11019">AEVESSEDTEKLLQLQIDELEKEKKKLEEILAKRRDEIRQSFGVLIDAAKSEVQLIKVWLACMQILILCFLLYSPAFLSSSTCLYVKCASTDVHRK</sequence>
<keyword evidence="4" id="KW-1185">Reference proteome</keyword>
<accession>A0A2C6KMJ7</accession>
<reference evidence="3 4" key="1">
    <citation type="journal article" date="2017" name="Int. J. Parasitol.">
        <title>The genome of the protozoan parasite Cystoisospora suis and a reverse vaccinology approach to identify vaccine candidates.</title>
        <authorList>
            <person name="Palmieri N."/>
            <person name="Shrestha A."/>
            <person name="Ruttkowski B."/>
            <person name="Beck T."/>
            <person name="Vogl C."/>
            <person name="Tomley F."/>
            <person name="Blake D.P."/>
            <person name="Joachim A."/>
        </authorList>
    </citation>
    <scope>NUCLEOTIDE SEQUENCE [LARGE SCALE GENOMIC DNA]</scope>
    <source>
        <strain evidence="3 4">Wien I</strain>
    </source>
</reference>
<evidence type="ECO:0000313" key="3">
    <source>
        <dbReference type="EMBL" id="PHJ17616.1"/>
    </source>
</evidence>
<proteinExistence type="predicted"/>
<keyword evidence="2" id="KW-0812">Transmembrane</keyword>
<organism evidence="3 4">
    <name type="scientific">Cystoisospora suis</name>
    <dbReference type="NCBI Taxonomy" id="483139"/>
    <lineage>
        <taxon>Eukaryota</taxon>
        <taxon>Sar</taxon>
        <taxon>Alveolata</taxon>
        <taxon>Apicomplexa</taxon>
        <taxon>Conoidasida</taxon>
        <taxon>Coccidia</taxon>
        <taxon>Eucoccidiorida</taxon>
        <taxon>Eimeriorina</taxon>
        <taxon>Sarcocystidae</taxon>
        <taxon>Cystoisospora</taxon>
    </lineage>
</organism>
<dbReference type="Proteomes" id="UP000221165">
    <property type="component" value="Unassembled WGS sequence"/>
</dbReference>
<keyword evidence="2" id="KW-1133">Transmembrane helix</keyword>
<evidence type="ECO:0000256" key="2">
    <source>
        <dbReference type="SAM" id="Phobius"/>
    </source>
</evidence>
<dbReference type="EMBL" id="MIGC01004826">
    <property type="protein sequence ID" value="PHJ17616.1"/>
    <property type="molecule type" value="Genomic_DNA"/>
</dbReference>
<evidence type="ECO:0000256" key="1">
    <source>
        <dbReference type="SAM" id="Coils"/>
    </source>
</evidence>
<comment type="caution">
    <text evidence="3">The sequence shown here is derived from an EMBL/GenBank/DDBJ whole genome shotgun (WGS) entry which is preliminary data.</text>
</comment>
<gene>
    <name evidence="3" type="ORF">CSUI_008562</name>
</gene>
<name>A0A2C6KMJ7_9APIC</name>
<feature type="transmembrane region" description="Helical" evidence="2">
    <location>
        <begin position="58"/>
        <end position="78"/>
    </location>
</feature>
<keyword evidence="1" id="KW-0175">Coiled coil</keyword>
<evidence type="ECO:0000313" key="4">
    <source>
        <dbReference type="Proteomes" id="UP000221165"/>
    </source>
</evidence>
<protein>
    <submittedName>
        <fullName evidence="3">Uncharacterized protein</fullName>
    </submittedName>
</protein>
<feature type="coiled-coil region" evidence="1">
    <location>
        <begin position="3"/>
        <end position="40"/>
    </location>
</feature>
<dbReference type="AlphaFoldDB" id="A0A2C6KMJ7"/>
<feature type="non-terminal residue" evidence="3">
    <location>
        <position position="1"/>
    </location>
</feature>
<keyword evidence="2" id="KW-0472">Membrane</keyword>
<dbReference type="VEuPathDB" id="ToxoDB:CSUI_008562"/>
<dbReference type="GeneID" id="94431901"/>
<dbReference type="RefSeq" id="XP_067919334.1">
    <property type="nucleotide sequence ID" value="XM_068068690.1"/>
</dbReference>